<dbReference type="EMBL" id="JABBWG010000074">
    <property type="protein sequence ID" value="KAG1803036.1"/>
    <property type="molecule type" value="Genomic_DNA"/>
</dbReference>
<dbReference type="GeneID" id="64623302"/>
<keyword evidence="2" id="KW-1185">Reference proteome</keyword>
<evidence type="ECO:0000313" key="2">
    <source>
        <dbReference type="Proteomes" id="UP000807769"/>
    </source>
</evidence>
<evidence type="ECO:0000313" key="1">
    <source>
        <dbReference type="EMBL" id="KAG1803036.1"/>
    </source>
</evidence>
<proteinExistence type="predicted"/>
<dbReference type="RefSeq" id="XP_041186390.1">
    <property type="nucleotide sequence ID" value="XM_041329285.1"/>
</dbReference>
<feature type="non-terminal residue" evidence="1">
    <location>
        <position position="59"/>
    </location>
</feature>
<dbReference type="Proteomes" id="UP000807769">
    <property type="component" value="Unassembled WGS sequence"/>
</dbReference>
<feature type="non-terminal residue" evidence="1">
    <location>
        <position position="1"/>
    </location>
</feature>
<protein>
    <submittedName>
        <fullName evidence="1">Uncharacterized protein</fullName>
    </submittedName>
</protein>
<dbReference type="OrthoDB" id="2601985at2759"/>
<organism evidence="1 2">
    <name type="scientific">Suillus subaureus</name>
    <dbReference type="NCBI Taxonomy" id="48587"/>
    <lineage>
        <taxon>Eukaryota</taxon>
        <taxon>Fungi</taxon>
        <taxon>Dikarya</taxon>
        <taxon>Basidiomycota</taxon>
        <taxon>Agaricomycotina</taxon>
        <taxon>Agaricomycetes</taxon>
        <taxon>Agaricomycetidae</taxon>
        <taxon>Boletales</taxon>
        <taxon>Suillineae</taxon>
        <taxon>Suillaceae</taxon>
        <taxon>Suillus</taxon>
    </lineage>
</organism>
<gene>
    <name evidence="1" type="ORF">BJ212DRAFT_1214737</name>
</gene>
<comment type="caution">
    <text evidence="1">The sequence shown here is derived from an EMBL/GenBank/DDBJ whole genome shotgun (WGS) entry which is preliminary data.</text>
</comment>
<dbReference type="AlphaFoldDB" id="A0A9P7DU00"/>
<reference evidence="1" key="1">
    <citation type="journal article" date="2020" name="New Phytol.">
        <title>Comparative genomics reveals dynamic genome evolution in host specialist ectomycorrhizal fungi.</title>
        <authorList>
            <person name="Lofgren L.A."/>
            <person name="Nguyen N.H."/>
            <person name="Vilgalys R."/>
            <person name="Ruytinx J."/>
            <person name="Liao H.L."/>
            <person name="Branco S."/>
            <person name="Kuo A."/>
            <person name="LaButti K."/>
            <person name="Lipzen A."/>
            <person name="Andreopoulos W."/>
            <person name="Pangilinan J."/>
            <person name="Riley R."/>
            <person name="Hundley H."/>
            <person name="Na H."/>
            <person name="Barry K."/>
            <person name="Grigoriev I.V."/>
            <person name="Stajich J.E."/>
            <person name="Kennedy P.G."/>
        </authorList>
    </citation>
    <scope>NUCLEOTIDE SEQUENCE</scope>
    <source>
        <strain evidence="1">MN1</strain>
    </source>
</reference>
<name>A0A9P7DU00_9AGAM</name>
<sequence>YKCQDCLGEPLYCTGCCRSQHHCNPFHWISQWNGQFFEQSCLAHVRLVIHFSHDGKQCP</sequence>
<accession>A0A9P7DU00</accession>